<comment type="catalytic activity">
    <reaction evidence="1 7">
        <text>6-phospho-D-glucono-1,5-lactone + H2O = 6-phospho-D-gluconate + H(+)</text>
        <dbReference type="Rhea" id="RHEA:12556"/>
        <dbReference type="ChEBI" id="CHEBI:15377"/>
        <dbReference type="ChEBI" id="CHEBI:15378"/>
        <dbReference type="ChEBI" id="CHEBI:57955"/>
        <dbReference type="ChEBI" id="CHEBI:58759"/>
        <dbReference type="EC" id="3.1.1.31"/>
    </reaction>
</comment>
<evidence type="ECO:0000256" key="1">
    <source>
        <dbReference type="ARBA" id="ARBA00000832"/>
    </source>
</evidence>
<feature type="domain" description="Glucosamine/galactosamine-6-phosphate isomerase" evidence="8">
    <location>
        <begin position="26"/>
        <end position="232"/>
    </location>
</feature>
<comment type="function">
    <text evidence="2 7">Hydrolysis of 6-phosphogluconolactone to 6-phosphogluconate.</text>
</comment>
<protein>
    <recommendedName>
        <fullName evidence="6 7">6-phosphogluconolactonase</fullName>
        <shortName evidence="7">6PGL</shortName>
        <ecNumber evidence="5 7">3.1.1.31</ecNumber>
    </recommendedName>
</protein>
<dbReference type="NCBIfam" id="TIGR01198">
    <property type="entry name" value="pgl"/>
    <property type="match status" value="1"/>
</dbReference>
<comment type="caution">
    <text evidence="9">The sequence shown here is derived from an EMBL/GenBank/DDBJ whole genome shotgun (WGS) entry which is preliminary data.</text>
</comment>
<dbReference type="RefSeq" id="WP_243319146.1">
    <property type="nucleotide sequence ID" value="NZ_JALGCL010000001.1"/>
</dbReference>
<organism evidence="9 10">
    <name type="scientific">Cognatiluteimonas sedimenti</name>
    <dbReference type="NCBI Taxonomy" id="2927791"/>
    <lineage>
        <taxon>Bacteria</taxon>
        <taxon>Pseudomonadati</taxon>
        <taxon>Pseudomonadota</taxon>
        <taxon>Gammaproteobacteria</taxon>
        <taxon>Lysobacterales</taxon>
        <taxon>Lysobacteraceae</taxon>
        <taxon>Cognatiluteimonas</taxon>
    </lineage>
</organism>
<keyword evidence="7 9" id="KW-0378">Hydrolase</keyword>
<evidence type="ECO:0000256" key="3">
    <source>
        <dbReference type="ARBA" id="ARBA00004961"/>
    </source>
</evidence>
<comment type="similarity">
    <text evidence="4 7">Belongs to the glucosamine/galactosamine-6-phosphate isomerase family. 6-phosphogluconolactonase subfamily.</text>
</comment>
<dbReference type="Pfam" id="PF01182">
    <property type="entry name" value="Glucosamine_iso"/>
    <property type="match status" value="1"/>
</dbReference>
<dbReference type="PANTHER" id="PTHR11054:SF0">
    <property type="entry name" value="6-PHOSPHOGLUCONOLACTONASE"/>
    <property type="match status" value="1"/>
</dbReference>
<dbReference type="SUPFAM" id="SSF100950">
    <property type="entry name" value="NagB/RpiA/CoA transferase-like"/>
    <property type="match status" value="1"/>
</dbReference>
<gene>
    <name evidence="7 9" type="primary">pgl</name>
    <name evidence="9" type="ORF">MQC88_03080</name>
</gene>
<evidence type="ECO:0000256" key="6">
    <source>
        <dbReference type="ARBA" id="ARBA00020337"/>
    </source>
</evidence>
<comment type="pathway">
    <text evidence="3 7">Carbohydrate degradation; pentose phosphate pathway; D-ribulose 5-phosphate from D-glucose 6-phosphate (oxidative stage): step 2/3.</text>
</comment>
<evidence type="ECO:0000256" key="4">
    <source>
        <dbReference type="ARBA" id="ARBA00010662"/>
    </source>
</evidence>
<name>A0ABT0A1T7_9GAMM</name>
<dbReference type="GO" id="GO:0017057">
    <property type="term" value="F:6-phosphogluconolactonase activity"/>
    <property type="evidence" value="ECO:0007669"/>
    <property type="project" value="UniProtKB-EC"/>
</dbReference>
<dbReference type="InterPro" id="IPR006148">
    <property type="entry name" value="Glc/Gal-6P_isomerase"/>
</dbReference>
<sequence length="245" mass="26834">MDPQGKGATRSRPAPLEFHAYGHGDQWAWAIAVAVTAALRRDLLQHPRARLLVSGGKTPAPVFRALSKAPLEWNRVDVALVDERWLRPDDPDSNAHLVRECLLQEHAAEARFETLTRPGRSIEAAVADANLHARHPPGVVLLGMGNDGHVASLFPRMRDLEHALASRNPYVAVDASGCPGAVPWPRRISLTPAGLAPAHTRLLLLRGQSKRAVFERALDGRDPQEMPVRLAFTTPGAVLQVYWCP</sequence>
<proteinExistence type="inferred from homology"/>
<dbReference type="Proteomes" id="UP001165423">
    <property type="component" value="Unassembled WGS sequence"/>
</dbReference>
<dbReference type="InterPro" id="IPR037171">
    <property type="entry name" value="NagB/RpiA_transferase-like"/>
</dbReference>
<dbReference type="Gene3D" id="3.40.50.1360">
    <property type="match status" value="1"/>
</dbReference>
<reference evidence="9 10" key="1">
    <citation type="submission" date="2022-03" db="EMBL/GenBank/DDBJ databases">
        <title>Luteimonas soily sp. nov., a novel bacterium isolated from the soil.</title>
        <authorList>
            <person name="Zhang X."/>
        </authorList>
    </citation>
    <scope>NUCLEOTIDE SEQUENCE [LARGE SCALE GENOMIC DNA]</scope>
    <source>
        <strain evidence="9 10">50</strain>
    </source>
</reference>
<dbReference type="InterPro" id="IPR039104">
    <property type="entry name" value="6PGL"/>
</dbReference>
<dbReference type="CDD" id="cd01400">
    <property type="entry name" value="6PGL"/>
    <property type="match status" value="1"/>
</dbReference>
<dbReference type="EMBL" id="JALGCL010000001">
    <property type="protein sequence ID" value="MCJ0824952.1"/>
    <property type="molecule type" value="Genomic_DNA"/>
</dbReference>
<evidence type="ECO:0000313" key="9">
    <source>
        <dbReference type="EMBL" id="MCJ0824952.1"/>
    </source>
</evidence>
<evidence type="ECO:0000256" key="2">
    <source>
        <dbReference type="ARBA" id="ARBA00002681"/>
    </source>
</evidence>
<accession>A0ABT0A1T7</accession>
<keyword evidence="10" id="KW-1185">Reference proteome</keyword>
<dbReference type="EC" id="3.1.1.31" evidence="5 7"/>
<evidence type="ECO:0000313" key="10">
    <source>
        <dbReference type="Proteomes" id="UP001165423"/>
    </source>
</evidence>
<dbReference type="PANTHER" id="PTHR11054">
    <property type="entry name" value="6-PHOSPHOGLUCONOLACTONASE"/>
    <property type="match status" value="1"/>
</dbReference>
<dbReference type="InterPro" id="IPR005900">
    <property type="entry name" value="6-phosphogluconolactonase_DevB"/>
</dbReference>
<evidence type="ECO:0000256" key="5">
    <source>
        <dbReference type="ARBA" id="ARBA00013198"/>
    </source>
</evidence>
<evidence type="ECO:0000259" key="8">
    <source>
        <dbReference type="Pfam" id="PF01182"/>
    </source>
</evidence>
<evidence type="ECO:0000256" key="7">
    <source>
        <dbReference type="RuleBase" id="RU365095"/>
    </source>
</evidence>